<feature type="active site" description="Charge relay system" evidence="5">
    <location>
        <position position="155"/>
    </location>
</feature>
<dbReference type="SUPFAM" id="SSF52743">
    <property type="entry name" value="Subtilisin-like"/>
    <property type="match status" value="1"/>
</dbReference>
<evidence type="ECO:0000313" key="8">
    <source>
        <dbReference type="Proteomes" id="UP001317259"/>
    </source>
</evidence>
<dbReference type="Gene3D" id="3.40.50.200">
    <property type="entry name" value="Peptidase S8/S53 domain"/>
    <property type="match status" value="1"/>
</dbReference>
<keyword evidence="3 5" id="KW-0378">Hydrolase</keyword>
<dbReference type="PANTHER" id="PTHR43806">
    <property type="entry name" value="PEPTIDASE S8"/>
    <property type="match status" value="1"/>
</dbReference>
<comment type="caution">
    <text evidence="7">The sequence shown here is derived from an EMBL/GenBank/DDBJ whole genome shotgun (WGS) entry which is preliminary data.</text>
</comment>
<gene>
    <name evidence="7" type="ORF">MF672_012120</name>
</gene>
<evidence type="ECO:0000313" key="7">
    <source>
        <dbReference type="EMBL" id="MCK2214530.1"/>
    </source>
</evidence>
<dbReference type="Proteomes" id="UP001317259">
    <property type="component" value="Unassembled WGS sequence"/>
</dbReference>
<accession>A0ABT0FR53</accession>
<evidence type="ECO:0000256" key="1">
    <source>
        <dbReference type="ARBA" id="ARBA00011073"/>
    </source>
</evidence>
<evidence type="ECO:0000256" key="5">
    <source>
        <dbReference type="PROSITE-ProRule" id="PRU01240"/>
    </source>
</evidence>
<dbReference type="InterPro" id="IPR036852">
    <property type="entry name" value="Peptidase_S8/S53_dom_sf"/>
</dbReference>
<evidence type="ECO:0000259" key="6">
    <source>
        <dbReference type="Pfam" id="PF00082"/>
    </source>
</evidence>
<feature type="active site" description="Charge relay system" evidence="5">
    <location>
        <position position="195"/>
    </location>
</feature>
<keyword evidence="4 5" id="KW-0720">Serine protease</keyword>
<dbReference type="EMBL" id="JAKRKC020000001">
    <property type="protein sequence ID" value="MCK2214530.1"/>
    <property type="molecule type" value="Genomic_DNA"/>
</dbReference>
<keyword evidence="8" id="KW-1185">Reference proteome</keyword>
<dbReference type="InterPro" id="IPR050131">
    <property type="entry name" value="Peptidase_S8_subtilisin-like"/>
</dbReference>
<keyword evidence="2 5" id="KW-0645">Protease</keyword>
<sequence length="450" mass="47088">MRVLIQLRPAADVVASVLDPGVASTVADVVSDLPGIRLDEAFSPVAVPRARPSAAHGGAHSLSARVEFSLSPEHASVLVRGEIPDAELPARLSRLQSAVREVTGVFVDPQIVPVAPTCGGDGPVGDWHEVRRLLHASDLWEQGYDGEGVAVAICDTGINAEHVRSVLGEDVTIDAERSWAPQGVPKQPGRYPVNHGTMCAFDVLLAAPKATLLDIPILLSQQGDMAGLLSDAVAAYSHLRDVLNAMPEDSRSLVVSNSWGLFSPDNDFPPGHPGNYSDNPSHPFNVIVGSLADAGADIVFAAGNCGRDCPDRRCGFRERPIVGANGHPDVLSVGGVDTHGERVGYSSQGPARLADRKPDLCAYTHFAGSGAVGEADTGTSAACPTAAGVVAAIRAQRPAAQLSPEQLRTQLNRTADDRSTVGYDYDYGWGVIDPPAAVAALGRTRGERAA</sequence>
<organism evidence="7 8">
    <name type="scientific">Actinomadura luzonensis</name>
    <dbReference type="NCBI Taxonomy" id="2805427"/>
    <lineage>
        <taxon>Bacteria</taxon>
        <taxon>Bacillati</taxon>
        <taxon>Actinomycetota</taxon>
        <taxon>Actinomycetes</taxon>
        <taxon>Streptosporangiales</taxon>
        <taxon>Thermomonosporaceae</taxon>
        <taxon>Actinomadura</taxon>
    </lineage>
</organism>
<evidence type="ECO:0000256" key="2">
    <source>
        <dbReference type="ARBA" id="ARBA00022670"/>
    </source>
</evidence>
<dbReference type="InterPro" id="IPR000209">
    <property type="entry name" value="Peptidase_S8/S53_dom"/>
</dbReference>
<dbReference type="RefSeq" id="WP_242374226.1">
    <property type="nucleotide sequence ID" value="NZ_JAKRKC020000001.1"/>
</dbReference>
<evidence type="ECO:0000256" key="4">
    <source>
        <dbReference type="ARBA" id="ARBA00022825"/>
    </source>
</evidence>
<name>A0ABT0FR53_9ACTN</name>
<dbReference type="PRINTS" id="PR00723">
    <property type="entry name" value="SUBTILISIN"/>
</dbReference>
<dbReference type="InterPro" id="IPR023828">
    <property type="entry name" value="Peptidase_S8_Ser-AS"/>
</dbReference>
<proteinExistence type="inferred from homology"/>
<dbReference type="PROSITE" id="PS51892">
    <property type="entry name" value="SUBTILASE"/>
    <property type="match status" value="1"/>
</dbReference>
<reference evidence="7 8" key="1">
    <citation type="submission" date="2022-04" db="EMBL/GenBank/DDBJ databases">
        <title>Genome draft of Actinomadura sp. ATCC 31491.</title>
        <authorList>
            <person name="Shi X."/>
            <person name="Du Y."/>
        </authorList>
    </citation>
    <scope>NUCLEOTIDE SEQUENCE [LARGE SCALE GENOMIC DNA]</scope>
    <source>
        <strain evidence="7 8">ATCC 31491</strain>
    </source>
</reference>
<dbReference type="PANTHER" id="PTHR43806:SF11">
    <property type="entry name" value="CEREVISIN-RELATED"/>
    <property type="match status" value="1"/>
</dbReference>
<comment type="similarity">
    <text evidence="1 5">Belongs to the peptidase S8 family.</text>
</comment>
<protein>
    <submittedName>
        <fullName evidence="7">S8 family peptidase</fullName>
    </submittedName>
</protein>
<feature type="active site" description="Charge relay system" evidence="5">
    <location>
        <position position="380"/>
    </location>
</feature>
<dbReference type="InterPro" id="IPR015500">
    <property type="entry name" value="Peptidase_S8_subtilisin-rel"/>
</dbReference>
<feature type="domain" description="Peptidase S8/S53" evidence="6">
    <location>
        <begin position="146"/>
        <end position="430"/>
    </location>
</feature>
<dbReference type="PROSITE" id="PS00138">
    <property type="entry name" value="SUBTILASE_SER"/>
    <property type="match status" value="1"/>
</dbReference>
<evidence type="ECO:0000256" key="3">
    <source>
        <dbReference type="ARBA" id="ARBA00022801"/>
    </source>
</evidence>
<dbReference type="Pfam" id="PF00082">
    <property type="entry name" value="Peptidase_S8"/>
    <property type="match status" value="1"/>
</dbReference>